<reference evidence="7 8" key="1">
    <citation type="submission" date="2017-06" db="EMBL/GenBank/DDBJ databases">
        <title>Novel microbial phyla capable of carbon fixation and sulfur reduction in deep-sea sediments.</title>
        <authorList>
            <person name="Huang J."/>
            <person name="Baker B."/>
            <person name="Wang Y."/>
        </authorList>
    </citation>
    <scope>NUCLEOTIDE SEQUENCE [LARGE SCALE GENOMIC DNA]</scope>
    <source>
        <strain evidence="7">B3_TA06</strain>
    </source>
</reference>
<dbReference type="Pfam" id="PF00327">
    <property type="entry name" value="Ribosomal_L30"/>
    <property type="match status" value="1"/>
</dbReference>
<comment type="similarity">
    <text evidence="1">Belongs to the universal ribosomal protein uL30 family.</text>
</comment>
<gene>
    <name evidence="7" type="ORF">CEE36_07930</name>
</gene>
<protein>
    <recommendedName>
        <fullName evidence="5">50S ribosomal protein L30</fullName>
    </recommendedName>
</protein>
<dbReference type="InterPro" id="IPR036919">
    <property type="entry name" value="Ribo_uL30_ferredoxin-like_sf"/>
</dbReference>
<dbReference type="InterPro" id="IPR016082">
    <property type="entry name" value="Ribosomal_uL30_ferredoxin-like"/>
</dbReference>
<dbReference type="GO" id="GO:0006412">
    <property type="term" value="P:translation"/>
    <property type="evidence" value="ECO:0007669"/>
    <property type="project" value="InterPro"/>
</dbReference>
<dbReference type="HAMAP" id="MF_01371_B">
    <property type="entry name" value="Ribosomal_uL30_B"/>
    <property type="match status" value="1"/>
</dbReference>
<comment type="subunit">
    <text evidence="2">Part of the 50S ribosomal subunit.</text>
</comment>
<dbReference type="PANTHER" id="PTHR15892">
    <property type="entry name" value="MITOCHONDRIAL RIBOSOMAL PROTEIN L30"/>
    <property type="match status" value="1"/>
</dbReference>
<evidence type="ECO:0000256" key="4">
    <source>
        <dbReference type="ARBA" id="ARBA00023274"/>
    </source>
</evidence>
<evidence type="ECO:0000313" key="8">
    <source>
        <dbReference type="Proteomes" id="UP000317778"/>
    </source>
</evidence>
<accession>A0A532V447</accession>
<keyword evidence="3 7" id="KW-0689">Ribosomal protein</keyword>
<keyword evidence="4" id="KW-0687">Ribonucleoprotein</keyword>
<name>A0A532V447_UNCT6</name>
<dbReference type="CDD" id="cd01658">
    <property type="entry name" value="Ribosomal_L30"/>
    <property type="match status" value="1"/>
</dbReference>
<sequence>MPAKGKKLKVTLERSLIDSKPVHKKNARALGLRRRGASRIHEDTPVIRGMIARVAHLVRVEEVADG</sequence>
<evidence type="ECO:0000259" key="6">
    <source>
        <dbReference type="Pfam" id="PF00327"/>
    </source>
</evidence>
<dbReference type="EMBL" id="NJBO01000012">
    <property type="protein sequence ID" value="TKJ41973.1"/>
    <property type="molecule type" value="Genomic_DNA"/>
</dbReference>
<organism evidence="7 8">
    <name type="scientific">candidate division TA06 bacterium B3_TA06</name>
    <dbReference type="NCBI Taxonomy" id="2012487"/>
    <lineage>
        <taxon>Bacteria</taxon>
        <taxon>Bacteria division TA06</taxon>
    </lineage>
</organism>
<dbReference type="PANTHER" id="PTHR15892:SF2">
    <property type="entry name" value="LARGE RIBOSOMAL SUBUNIT PROTEIN UL30M"/>
    <property type="match status" value="1"/>
</dbReference>
<dbReference type="NCBIfam" id="TIGR01308">
    <property type="entry name" value="rpmD_bact"/>
    <property type="match status" value="1"/>
</dbReference>
<dbReference type="SUPFAM" id="SSF55129">
    <property type="entry name" value="Ribosomal protein L30p/L7e"/>
    <property type="match status" value="1"/>
</dbReference>
<dbReference type="GO" id="GO:0003735">
    <property type="term" value="F:structural constituent of ribosome"/>
    <property type="evidence" value="ECO:0007669"/>
    <property type="project" value="InterPro"/>
</dbReference>
<dbReference type="GO" id="GO:0022625">
    <property type="term" value="C:cytosolic large ribosomal subunit"/>
    <property type="evidence" value="ECO:0007669"/>
    <property type="project" value="TreeGrafter"/>
</dbReference>
<evidence type="ECO:0000256" key="2">
    <source>
        <dbReference type="ARBA" id="ARBA00011838"/>
    </source>
</evidence>
<dbReference type="Proteomes" id="UP000317778">
    <property type="component" value="Unassembled WGS sequence"/>
</dbReference>
<dbReference type="PIRSF" id="PIRSF002211">
    <property type="entry name" value="Ribosomal_L30_bac-type"/>
    <property type="match status" value="1"/>
</dbReference>
<dbReference type="InterPro" id="IPR005996">
    <property type="entry name" value="Ribosomal_uL30_bac-type"/>
</dbReference>
<dbReference type="Gene3D" id="3.30.1390.20">
    <property type="entry name" value="Ribosomal protein L30, ferredoxin-like fold domain"/>
    <property type="match status" value="1"/>
</dbReference>
<feature type="domain" description="Large ribosomal subunit protein uL30-like ferredoxin-like fold" evidence="6">
    <location>
        <begin position="8"/>
        <end position="58"/>
    </location>
</feature>
<evidence type="ECO:0000256" key="5">
    <source>
        <dbReference type="ARBA" id="ARBA00035492"/>
    </source>
</evidence>
<evidence type="ECO:0000256" key="3">
    <source>
        <dbReference type="ARBA" id="ARBA00022980"/>
    </source>
</evidence>
<dbReference type="AlphaFoldDB" id="A0A532V447"/>
<comment type="caution">
    <text evidence="7">The sequence shown here is derived from an EMBL/GenBank/DDBJ whole genome shotgun (WGS) entry which is preliminary data.</text>
</comment>
<proteinExistence type="inferred from homology"/>
<evidence type="ECO:0000313" key="7">
    <source>
        <dbReference type="EMBL" id="TKJ41973.1"/>
    </source>
</evidence>
<evidence type="ECO:0000256" key="1">
    <source>
        <dbReference type="ARBA" id="ARBA00007594"/>
    </source>
</evidence>